<dbReference type="GO" id="GO:0016747">
    <property type="term" value="F:acyltransferase activity, transferring groups other than amino-acyl groups"/>
    <property type="evidence" value="ECO:0007669"/>
    <property type="project" value="InterPro"/>
</dbReference>
<dbReference type="InterPro" id="IPR013653">
    <property type="entry name" value="GCN5-like_dom"/>
</dbReference>
<dbReference type="EMBL" id="VKLS01000284">
    <property type="protein sequence ID" value="TSB36071.1"/>
    <property type="molecule type" value="Genomic_DNA"/>
</dbReference>
<reference evidence="2 3" key="1">
    <citation type="submission" date="2019-07" db="EMBL/GenBank/DDBJ databases">
        <title>Draft genome for Streptomyces benahoarensis MZ03-48.</title>
        <authorList>
            <person name="Gonzalez-Pimentel J.L."/>
        </authorList>
    </citation>
    <scope>NUCLEOTIDE SEQUENCE [LARGE SCALE GENOMIC DNA]</scope>
    <source>
        <strain evidence="2 3">MZ03-48</strain>
    </source>
</reference>
<comment type="caution">
    <text evidence="2">The sequence shown here is derived from an EMBL/GenBank/DDBJ whole genome shotgun (WGS) entry which is preliminary data.</text>
</comment>
<dbReference type="Pfam" id="PF08445">
    <property type="entry name" value="FR47"/>
    <property type="match status" value="1"/>
</dbReference>
<dbReference type="RefSeq" id="WP_143943236.1">
    <property type="nucleotide sequence ID" value="NZ_VKLS01000284.1"/>
</dbReference>
<sequence>MVPGGFRTEVGHPREAARYVLPAADPAVLRALARTVTAPDIRLKICAPRAEVAPLLTAAWRYDEPQYRMTAPLPPDPPAAAPPPGYRLDTEECDGIMDVRVWATGGAADRPAASGRIALTGGTDGAPVSAVHDMIGTEPEHRRRGLGRLVMAALTAYAVRRGATEGVLVASPPGRELYTALGWRLRSPVTAVVRAG</sequence>
<dbReference type="InterPro" id="IPR016181">
    <property type="entry name" value="Acyl_CoA_acyltransferase"/>
</dbReference>
<keyword evidence="2" id="KW-0808">Transferase</keyword>
<name>A0A553Z3P7_9ACTN</name>
<proteinExistence type="predicted"/>
<dbReference type="PROSITE" id="PS51186">
    <property type="entry name" value="GNAT"/>
    <property type="match status" value="1"/>
</dbReference>
<dbReference type="AlphaFoldDB" id="A0A553Z3P7"/>
<dbReference type="InterPro" id="IPR000182">
    <property type="entry name" value="GNAT_dom"/>
</dbReference>
<organism evidence="2 3">
    <name type="scientific">Streptomyces benahoarensis</name>
    <dbReference type="NCBI Taxonomy" id="2595054"/>
    <lineage>
        <taxon>Bacteria</taxon>
        <taxon>Bacillati</taxon>
        <taxon>Actinomycetota</taxon>
        <taxon>Actinomycetes</taxon>
        <taxon>Kitasatosporales</taxon>
        <taxon>Streptomycetaceae</taxon>
        <taxon>Streptomyces</taxon>
    </lineage>
</organism>
<gene>
    <name evidence="2" type="ORF">FNZ23_20105</name>
</gene>
<keyword evidence="3" id="KW-1185">Reference proteome</keyword>
<accession>A0A553Z3P7</accession>
<dbReference type="Gene3D" id="3.40.630.30">
    <property type="match status" value="1"/>
</dbReference>
<dbReference type="CDD" id="cd04301">
    <property type="entry name" value="NAT_SF"/>
    <property type="match status" value="1"/>
</dbReference>
<dbReference type="OrthoDB" id="4966223at2"/>
<dbReference type="SUPFAM" id="SSF55729">
    <property type="entry name" value="Acyl-CoA N-acyltransferases (Nat)"/>
    <property type="match status" value="1"/>
</dbReference>
<feature type="domain" description="N-acetyltransferase" evidence="1">
    <location>
        <begin position="39"/>
        <end position="196"/>
    </location>
</feature>
<evidence type="ECO:0000313" key="2">
    <source>
        <dbReference type="EMBL" id="TSB36071.1"/>
    </source>
</evidence>
<evidence type="ECO:0000259" key="1">
    <source>
        <dbReference type="PROSITE" id="PS51186"/>
    </source>
</evidence>
<evidence type="ECO:0000313" key="3">
    <source>
        <dbReference type="Proteomes" id="UP000320888"/>
    </source>
</evidence>
<dbReference type="Proteomes" id="UP000320888">
    <property type="component" value="Unassembled WGS sequence"/>
</dbReference>
<protein>
    <submittedName>
        <fullName evidence="2">GNAT family N-acetyltransferase</fullName>
    </submittedName>
</protein>